<evidence type="ECO:0000313" key="1">
    <source>
        <dbReference type="EMBL" id="PKY56710.1"/>
    </source>
</evidence>
<protein>
    <recommendedName>
        <fullName evidence="3">Retrotransposon gag domain-containing protein</fullName>
    </recommendedName>
</protein>
<comment type="caution">
    <text evidence="1">The sequence shown here is derived from an EMBL/GenBank/DDBJ whole genome shotgun (WGS) entry which is preliminary data.</text>
</comment>
<accession>A0A2I1HD01</accession>
<organism evidence="1 2">
    <name type="scientific">Rhizophagus irregularis</name>
    <dbReference type="NCBI Taxonomy" id="588596"/>
    <lineage>
        <taxon>Eukaryota</taxon>
        <taxon>Fungi</taxon>
        <taxon>Fungi incertae sedis</taxon>
        <taxon>Mucoromycota</taxon>
        <taxon>Glomeromycotina</taxon>
        <taxon>Glomeromycetes</taxon>
        <taxon>Glomerales</taxon>
        <taxon>Glomeraceae</taxon>
        <taxon>Rhizophagus</taxon>
    </lineage>
</organism>
<gene>
    <name evidence="1" type="ORF">RhiirA4_477192</name>
</gene>
<name>A0A2I1HD01_9GLOM</name>
<dbReference type="Proteomes" id="UP000234323">
    <property type="component" value="Unassembled WGS sequence"/>
</dbReference>
<evidence type="ECO:0000313" key="2">
    <source>
        <dbReference type="Proteomes" id="UP000234323"/>
    </source>
</evidence>
<reference evidence="1 2" key="1">
    <citation type="submission" date="2015-10" db="EMBL/GenBank/DDBJ databases">
        <title>Genome analyses suggest a sexual origin of heterokaryosis in a supposedly ancient asexual fungus.</title>
        <authorList>
            <person name="Ropars J."/>
            <person name="Sedzielewska K."/>
            <person name="Noel J."/>
            <person name="Charron P."/>
            <person name="Farinelli L."/>
            <person name="Marton T."/>
            <person name="Kruger M."/>
            <person name="Pelin A."/>
            <person name="Brachmann A."/>
            <person name="Corradi N."/>
        </authorList>
    </citation>
    <scope>NUCLEOTIDE SEQUENCE [LARGE SCALE GENOMIC DNA]</scope>
    <source>
        <strain evidence="1 2">A4</strain>
    </source>
</reference>
<evidence type="ECO:0008006" key="3">
    <source>
        <dbReference type="Google" id="ProtNLM"/>
    </source>
</evidence>
<dbReference type="AlphaFoldDB" id="A0A2I1HD01"/>
<proteinExistence type="predicted"/>
<sequence>MVQTIALVNNMNIRHEKDILKLCKLHINSWIVINKPINIFNELIKALKTHSSFEIYKNNIKEKLDLMKFEDGNTVVKFLAEFRLHCDNAEITDLHEIKTRLLRTNKSNEFFQNEFPKRVSEVKSIDKIFRFDESDENDEASYVKDQDKVYVKTETGYVLRSQDAIFKIEERHDNNGTNKPVTLQEVVGHNEKVGKDDEWIIEMK</sequence>
<dbReference type="VEuPathDB" id="FungiDB:RhiirA1_449459"/>
<dbReference type="EMBL" id="LLXI01002276">
    <property type="protein sequence ID" value="PKY56710.1"/>
    <property type="molecule type" value="Genomic_DNA"/>
</dbReference>
<keyword evidence="2" id="KW-1185">Reference proteome</keyword>